<dbReference type="SUPFAM" id="SSF54427">
    <property type="entry name" value="NTF2-like"/>
    <property type="match status" value="1"/>
</dbReference>
<dbReference type="RefSeq" id="WP_023172999.1">
    <property type="nucleotide sequence ID" value="NC_022600.1"/>
</dbReference>
<proteinExistence type="predicted"/>
<dbReference type="InterPro" id="IPR032710">
    <property type="entry name" value="NTF2-like_dom_sf"/>
</dbReference>
<dbReference type="STRING" id="1183438.GKIL_1638"/>
<dbReference type="Pfam" id="PF14534">
    <property type="entry name" value="DUF4440"/>
    <property type="match status" value="1"/>
</dbReference>
<dbReference type="Proteomes" id="UP000017396">
    <property type="component" value="Chromosome"/>
</dbReference>
<evidence type="ECO:0000259" key="1">
    <source>
        <dbReference type="Pfam" id="PF14534"/>
    </source>
</evidence>
<sequence length="152" mass="16794">MPRSLPAAIGLALFLALPCFFLSALPAQTIFAEQEIRTLIARQAEAWNRGDVNGFMAGYEHATTTTFVGASITRGYQQVLERYLERYPTRQKMGALTFSNLEVQMLGEAYASAVGQWNLKRASDDGGDVGGYFTLLLRKTGVGWRIILDHTS</sequence>
<evidence type="ECO:0000313" key="3">
    <source>
        <dbReference type="Proteomes" id="UP000017396"/>
    </source>
</evidence>
<name>U5QJW2_GLOK1</name>
<dbReference type="AlphaFoldDB" id="U5QJW2"/>
<accession>U5QJW2</accession>
<dbReference type="Gene3D" id="3.10.450.50">
    <property type="match status" value="1"/>
</dbReference>
<dbReference type="HOGENOM" id="CLU_132147_0_0_3"/>
<reference evidence="2 3" key="1">
    <citation type="journal article" date="2013" name="PLoS ONE">
        <title>Cultivation and Complete Genome Sequencing of Gloeobacter kilaueensis sp. nov., from a Lava Cave in Kilauea Caldera, Hawai'i.</title>
        <authorList>
            <person name="Saw J.H."/>
            <person name="Schatz M."/>
            <person name="Brown M.V."/>
            <person name="Kunkel D.D."/>
            <person name="Foster J.S."/>
            <person name="Shick H."/>
            <person name="Christensen S."/>
            <person name="Hou S."/>
            <person name="Wan X."/>
            <person name="Donachie S.P."/>
        </authorList>
    </citation>
    <scope>NUCLEOTIDE SEQUENCE [LARGE SCALE GENOMIC DNA]</scope>
    <source>
        <strain evidence="3">JS</strain>
    </source>
</reference>
<evidence type="ECO:0000313" key="2">
    <source>
        <dbReference type="EMBL" id="AGY57884.1"/>
    </source>
</evidence>
<protein>
    <recommendedName>
        <fullName evidence="1">DUF4440 domain-containing protein</fullName>
    </recommendedName>
</protein>
<organism evidence="2 3">
    <name type="scientific">Gloeobacter kilaueensis (strain ATCC BAA-2537 / CCAP 1431/1 / ULC 316 / JS1)</name>
    <dbReference type="NCBI Taxonomy" id="1183438"/>
    <lineage>
        <taxon>Bacteria</taxon>
        <taxon>Bacillati</taxon>
        <taxon>Cyanobacteriota</taxon>
        <taxon>Cyanophyceae</taxon>
        <taxon>Gloeobacterales</taxon>
        <taxon>Gloeobacteraceae</taxon>
        <taxon>Gloeobacter</taxon>
    </lineage>
</organism>
<dbReference type="eggNOG" id="COG4319">
    <property type="taxonomic scope" value="Bacteria"/>
</dbReference>
<keyword evidence="3" id="KW-1185">Reference proteome</keyword>
<dbReference type="InterPro" id="IPR027843">
    <property type="entry name" value="DUF4440"/>
</dbReference>
<feature type="domain" description="DUF4440" evidence="1">
    <location>
        <begin position="36"/>
        <end position="146"/>
    </location>
</feature>
<dbReference type="EMBL" id="CP003587">
    <property type="protein sequence ID" value="AGY57884.1"/>
    <property type="molecule type" value="Genomic_DNA"/>
</dbReference>
<gene>
    <name evidence="2" type="ORF">GKIL_1638</name>
</gene>
<dbReference type="KEGG" id="glj:GKIL_1638"/>